<sequence>MKILFRTLSLTLLLAFGSAASAPVSRAASVLVLRSGVIDTQVKIAVRKYASVNSLGTLTYVYDSETDFRVYSGSTLIEYGYADFDGFEYTVYIGGVDYTHYPN</sequence>
<keyword evidence="1" id="KW-0732">Signal</keyword>
<name>A0A2M9BRB7_9BACT</name>
<reference evidence="2 3" key="1">
    <citation type="submission" date="2017-11" db="EMBL/GenBank/DDBJ databases">
        <title>Genomic Encyclopedia of Archaeal and Bacterial Type Strains, Phase II (KMG-II): From Individual Species to Whole Genera.</title>
        <authorList>
            <person name="Goeker M."/>
        </authorList>
    </citation>
    <scope>NUCLEOTIDE SEQUENCE [LARGE SCALE GENOMIC DNA]</scope>
    <source>
        <strain evidence="2 3">DSM 11115</strain>
    </source>
</reference>
<gene>
    <name evidence="2" type="ORF">CLV45_1911</name>
</gene>
<keyword evidence="3" id="KW-1185">Reference proteome</keyword>
<dbReference type="AlphaFoldDB" id="A0A2M9BRB7"/>
<proteinExistence type="predicted"/>
<evidence type="ECO:0000313" key="3">
    <source>
        <dbReference type="Proteomes" id="UP000228535"/>
    </source>
</evidence>
<dbReference type="RefSeq" id="WP_100336131.1">
    <property type="nucleotide sequence ID" value="NZ_PGFA01000001.1"/>
</dbReference>
<feature type="chain" id="PRO_5014786518" evidence="1">
    <location>
        <begin position="28"/>
        <end position="103"/>
    </location>
</feature>
<evidence type="ECO:0000313" key="2">
    <source>
        <dbReference type="EMBL" id="PJJ60483.1"/>
    </source>
</evidence>
<accession>A0A2M9BRB7</accession>
<feature type="signal peptide" evidence="1">
    <location>
        <begin position="1"/>
        <end position="27"/>
    </location>
</feature>
<dbReference type="Proteomes" id="UP000228535">
    <property type="component" value="Unassembled WGS sequence"/>
</dbReference>
<evidence type="ECO:0000256" key="1">
    <source>
        <dbReference type="SAM" id="SignalP"/>
    </source>
</evidence>
<protein>
    <submittedName>
        <fullName evidence="2">Uncharacterized protein</fullName>
    </submittedName>
</protein>
<dbReference type="EMBL" id="PGFA01000001">
    <property type="protein sequence ID" value="PJJ60483.1"/>
    <property type="molecule type" value="Genomic_DNA"/>
</dbReference>
<organism evidence="2 3">
    <name type="scientific">Hymenobacter chitinivorans DSM 11115</name>
    <dbReference type="NCBI Taxonomy" id="1121954"/>
    <lineage>
        <taxon>Bacteria</taxon>
        <taxon>Pseudomonadati</taxon>
        <taxon>Bacteroidota</taxon>
        <taxon>Cytophagia</taxon>
        <taxon>Cytophagales</taxon>
        <taxon>Hymenobacteraceae</taxon>
        <taxon>Hymenobacter</taxon>
    </lineage>
</organism>
<comment type="caution">
    <text evidence="2">The sequence shown here is derived from an EMBL/GenBank/DDBJ whole genome shotgun (WGS) entry which is preliminary data.</text>
</comment>